<dbReference type="AlphaFoldDB" id="S8E7C5"/>
<feature type="compositionally biased region" description="Acidic residues" evidence="1">
    <location>
        <begin position="154"/>
        <end position="169"/>
    </location>
</feature>
<dbReference type="eggNOG" id="ENOG502SQDF">
    <property type="taxonomic scope" value="Eukaryota"/>
</dbReference>
<organism evidence="3 4">
    <name type="scientific">Fomitopsis schrenkii</name>
    <name type="common">Brown rot fungus</name>
    <dbReference type="NCBI Taxonomy" id="2126942"/>
    <lineage>
        <taxon>Eukaryota</taxon>
        <taxon>Fungi</taxon>
        <taxon>Dikarya</taxon>
        <taxon>Basidiomycota</taxon>
        <taxon>Agaricomycotina</taxon>
        <taxon>Agaricomycetes</taxon>
        <taxon>Polyporales</taxon>
        <taxon>Fomitopsis</taxon>
    </lineage>
</organism>
<feature type="compositionally biased region" description="Basic residues" evidence="1">
    <location>
        <begin position="174"/>
        <end position="183"/>
    </location>
</feature>
<accession>S8E7C5</accession>
<evidence type="ECO:0000313" key="4">
    <source>
        <dbReference type="Proteomes" id="UP000015241"/>
    </source>
</evidence>
<proteinExistence type="predicted"/>
<dbReference type="STRING" id="743788.S8E7C5"/>
<dbReference type="Pfam" id="PF14716">
    <property type="entry name" value="HHH_8"/>
    <property type="match status" value="1"/>
</dbReference>
<feature type="compositionally biased region" description="Basic residues" evidence="1">
    <location>
        <begin position="133"/>
        <end position="150"/>
    </location>
</feature>
<sequence length="200" mass="22600">MPKCANPLFLRWVKQFHDEKDYRKRGGPPRATGYENAIRALETCTETYAHPVDMRGKVSGVGPTTIERLTEKLEKYCESRGTSMPEPAPKPARRRKAPAAKTKSQAHPEIVVEKVERGDDLDDESENKPKPAAAKRKRAAPRKATTKRAKVTSEEEEDDEDDEDVEEEYAPPPPKKRTRRVSTRKTTTTRAKATQVDSDD</sequence>
<evidence type="ECO:0000313" key="3">
    <source>
        <dbReference type="EMBL" id="EPS99208.1"/>
    </source>
</evidence>
<feature type="domain" description="Crossover junction endonuclease MUS81-like HHH" evidence="2">
    <location>
        <begin position="4"/>
        <end position="78"/>
    </location>
</feature>
<keyword evidence="4" id="KW-1185">Reference proteome</keyword>
<reference evidence="3 4" key="1">
    <citation type="journal article" date="2012" name="Science">
        <title>The Paleozoic origin of enzymatic lignin decomposition reconstructed from 31 fungal genomes.</title>
        <authorList>
            <person name="Floudas D."/>
            <person name="Binder M."/>
            <person name="Riley R."/>
            <person name="Barry K."/>
            <person name="Blanchette R.A."/>
            <person name="Henrissat B."/>
            <person name="Martinez A.T."/>
            <person name="Otillar R."/>
            <person name="Spatafora J.W."/>
            <person name="Yadav J.S."/>
            <person name="Aerts A."/>
            <person name="Benoit I."/>
            <person name="Boyd A."/>
            <person name="Carlson A."/>
            <person name="Copeland A."/>
            <person name="Coutinho P.M."/>
            <person name="de Vries R.P."/>
            <person name="Ferreira P."/>
            <person name="Findley K."/>
            <person name="Foster B."/>
            <person name="Gaskell J."/>
            <person name="Glotzer D."/>
            <person name="Gorecki P."/>
            <person name="Heitman J."/>
            <person name="Hesse C."/>
            <person name="Hori C."/>
            <person name="Igarashi K."/>
            <person name="Jurgens J.A."/>
            <person name="Kallen N."/>
            <person name="Kersten P."/>
            <person name="Kohler A."/>
            <person name="Kuees U."/>
            <person name="Kumar T.K.A."/>
            <person name="Kuo A."/>
            <person name="LaButti K."/>
            <person name="Larrondo L.F."/>
            <person name="Lindquist E."/>
            <person name="Ling A."/>
            <person name="Lombard V."/>
            <person name="Lucas S."/>
            <person name="Lundell T."/>
            <person name="Martin R."/>
            <person name="McLaughlin D.J."/>
            <person name="Morgenstern I."/>
            <person name="Morin E."/>
            <person name="Murat C."/>
            <person name="Nagy L.G."/>
            <person name="Nolan M."/>
            <person name="Ohm R.A."/>
            <person name="Patyshakuliyeva A."/>
            <person name="Rokas A."/>
            <person name="Ruiz-Duenas F.J."/>
            <person name="Sabat G."/>
            <person name="Salamov A."/>
            <person name="Samejima M."/>
            <person name="Schmutz J."/>
            <person name="Slot J.C."/>
            <person name="St John F."/>
            <person name="Stenlid J."/>
            <person name="Sun H."/>
            <person name="Sun S."/>
            <person name="Syed K."/>
            <person name="Tsang A."/>
            <person name="Wiebenga A."/>
            <person name="Young D."/>
            <person name="Pisabarro A."/>
            <person name="Eastwood D.C."/>
            <person name="Martin F."/>
            <person name="Cullen D."/>
            <person name="Grigoriev I.V."/>
            <person name="Hibbett D.S."/>
        </authorList>
    </citation>
    <scope>NUCLEOTIDE SEQUENCE</scope>
    <source>
        <strain evidence="4">FP-58527</strain>
    </source>
</reference>
<dbReference type="InterPro" id="IPR010996">
    <property type="entry name" value="HHH_MUS81"/>
</dbReference>
<dbReference type="InterPro" id="IPR027421">
    <property type="entry name" value="DNA_pol_lamdba_lyase_dom_sf"/>
</dbReference>
<evidence type="ECO:0000256" key="1">
    <source>
        <dbReference type="SAM" id="MobiDB-lite"/>
    </source>
</evidence>
<name>S8E7C5_FOMSC</name>
<dbReference type="Proteomes" id="UP000015241">
    <property type="component" value="Unassembled WGS sequence"/>
</dbReference>
<dbReference type="EMBL" id="KE504158">
    <property type="protein sequence ID" value="EPS99208.1"/>
    <property type="molecule type" value="Genomic_DNA"/>
</dbReference>
<gene>
    <name evidence="3" type="ORF">FOMPIDRAFT_1050724</name>
</gene>
<protein>
    <recommendedName>
        <fullName evidence="2">Crossover junction endonuclease MUS81-like HHH domain-containing protein</fullName>
    </recommendedName>
</protein>
<feature type="compositionally biased region" description="Low complexity" evidence="1">
    <location>
        <begin position="184"/>
        <end position="194"/>
    </location>
</feature>
<feature type="region of interest" description="Disordered" evidence="1">
    <location>
        <begin position="72"/>
        <end position="200"/>
    </location>
</feature>
<dbReference type="InParanoid" id="S8E7C5"/>
<evidence type="ECO:0000259" key="2">
    <source>
        <dbReference type="Pfam" id="PF14716"/>
    </source>
</evidence>
<dbReference type="Gene3D" id="1.10.150.110">
    <property type="entry name" value="DNA polymerase beta, N-terminal domain-like"/>
    <property type="match status" value="1"/>
</dbReference>
<dbReference type="OrthoDB" id="5963188at2759"/>
<dbReference type="SUPFAM" id="SSF47802">
    <property type="entry name" value="DNA polymerase beta, N-terminal domain-like"/>
    <property type="match status" value="1"/>
</dbReference>
<dbReference type="HOGENOM" id="CLU_1540985_0_0_1"/>